<evidence type="ECO:0000313" key="6">
    <source>
        <dbReference type="Proteomes" id="UP000057158"/>
    </source>
</evidence>
<organism evidence="5 6">
    <name type="scientific">Desulfuromonas soudanensis</name>
    <dbReference type="NCBI Taxonomy" id="1603606"/>
    <lineage>
        <taxon>Bacteria</taxon>
        <taxon>Pseudomonadati</taxon>
        <taxon>Thermodesulfobacteriota</taxon>
        <taxon>Desulfuromonadia</taxon>
        <taxon>Desulfuromonadales</taxon>
        <taxon>Desulfuromonadaceae</taxon>
        <taxon>Desulfuromonas</taxon>
    </lineage>
</organism>
<feature type="signal peptide" evidence="3">
    <location>
        <begin position="1"/>
        <end position="18"/>
    </location>
</feature>
<dbReference type="AlphaFoldDB" id="A0A0M3QG42"/>
<dbReference type="EMBL" id="CP010802">
    <property type="protein sequence ID" value="ALC17153.1"/>
    <property type="molecule type" value="Genomic_DNA"/>
</dbReference>
<dbReference type="KEGG" id="des:DSOUD_2392"/>
<keyword evidence="5" id="KW-0282">Flagellum</keyword>
<feature type="domain" description="OmpA-like" evidence="4">
    <location>
        <begin position="168"/>
        <end position="293"/>
    </location>
</feature>
<keyword evidence="3" id="KW-0732">Signal</keyword>
<evidence type="ECO:0000259" key="4">
    <source>
        <dbReference type="PROSITE" id="PS51123"/>
    </source>
</evidence>
<gene>
    <name evidence="5" type="ORF">DSOUD_2392</name>
</gene>
<dbReference type="GO" id="GO:0016020">
    <property type="term" value="C:membrane"/>
    <property type="evidence" value="ECO:0007669"/>
    <property type="project" value="UniProtKB-UniRule"/>
</dbReference>
<dbReference type="InterPro" id="IPR006665">
    <property type="entry name" value="OmpA-like"/>
</dbReference>
<dbReference type="PANTHER" id="PTHR30329">
    <property type="entry name" value="STATOR ELEMENT OF FLAGELLAR MOTOR COMPLEX"/>
    <property type="match status" value="1"/>
</dbReference>
<evidence type="ECO:0000313" key="5">
    <source>
        <dbReference type="EMBL" id="ALC17153.1"/>
    </source>
</evidence>
<sequence length="301" mass="33306">MRPLFALALSLTTLLALAGCVSKATHQQKLYELDELSAAFNALESDYSRLQKIKEGLEAHIGDLNTRYGEAMERSSALQQDLLRCRADVGRLEKVLSARSAEAGAAMSEMRQAIDRLEEENRDLAGQVELERIAREARVAQMKSTFDELVDKMENEIERGEVTISELQGRLTVNMVERILFDSGKAEVKTAGLEVLQRVGSILKGVQDKDIRVEGHTDNIPISAALAKTFPTNWELSTARATDVVHFLQEKVGIDGQRISACGFSQYQPVADNATAQGRAQNRRIQIVLVPSEKTVVEPLK</sequence>
<dbReference type="PROSITE" id="PS51257">
    <property type="entry name" value="PROKAR_LIPOPROTEIN"/>
    <property type="match status" value="1"/>
</dbReference>
<keyword evidence="5" id="KW-0969">Cilium</keyword>
<dbReference type="OrthoDB" id="9783110at2"/>
<keyword evidence="5" id="KW-0966">Cell projection</keyword>
<keyword evidence="6" id="KW-1185">Reference proteome</keyword>
<protein>
    <submittedName>
        <fullName evidence="5">Flagellar motor protein MotB</fullName>
    </submittedName>
</protein>
<dbReference type="STRING" id="1603606.DSOUD_2392"/>
<dbReference type="SUPFAM" id="SSF103088">
    <property type="entry name" value="OmpA-like"/>
    <property type="match status" value="1"/>
</dbReference>
<dbReference type="InterPro" id="IPR050330">
    <property type="entry name" value="Bact_OuterMem_StrucFunc"/>
</dbReference>
<name>A0A0M3QG42_9BACT</name>
<dbReference type="Pfam" id="PF00691">
    <property type="entry name" value="OmpA"/>
    <property type="match status" value="1"/>
</dbReference>
<evidence type="ECO:0000256" key="2">
    <source>
        <dbReference type="SAM" id="Coils"/>
    </source>
</evidence>
<evidence type="ECO:0000256" key="1">
    <source>
        <dbReference type="PROSITE-ProRule" id="PRU00473"/>
    </source>
</evidence>
<dbReference type="PROSITE" id="PS51123">
    <property type="entry name" value="OMPA_2"/>
    <property type="match status" value="1"/>
</dbReference>
<dbReference type="InterPro" id="IPR036737">
    <property type="entry name" value="OmpA-like_sf"/>
</dbReference>
<dbReference type="Gene3D" id="3.30.1330.60">
    <property type="entry name" value="OmpA-like domain"/>
    <property type="match status" value="1"/>
</dbReference>
<accession>A0A0M3QG42</accession>
<dbReference type="RefSeq" id="WP_053551183.1">
    <property type="nucleotide sequence ID" value="NZ_CP010802.1"/>
</dbReference>
<keyword evidence="1" id="KW-0472">Membrane</keyword>
<evidence type="ECO:0000256" key="3">
    <source>
        <dbReference type="SAM" id="SignalP"/>
    </source>
</evidence>
<feature type="coiled-coil region" evidence="2">
    <location>
        <begin position="100"/>
        <end position="170"/>
    </location>
</feature>
<dbReference type="PATRIC" id="fig|1603606.3.peg.2594"/>
<dbReference type="CDD" id="cd07185">
    <property type="entry name" value="OmpA_C-like"/>
    <property type="match status" value="1"/>
</dbReference>
<keyword evidence="2" id="KW-0175">Coiled coil</keyword>
<dbReference type="Proteomes" id="UP000057158">
    <property type="component" value="Chromosome"/>
</dbReference>
<proteinExistence type="predicted"/>
<dbReference type="PANTHER" id="PTHR30329:SF21">
    <property type="entry name" value="LIPOPROTEIN YIAD-RELATED"/>
    <property type="match status" value="1"/>
</dbReference>
<feature type="chain" id="PRO_5005787655" evidence="3">
    <location>
        <begin position="19"/>
        <end position="301"/>
    </location>
</feature>
<reference evidence="5 6" key="1">
    <citation type="submission" date="2015-07" db="EMBL/GenBank/DDBJ databases">
        <title>Isolation and Genomic Characterization of a Novel Halophilic Metal-Reducing Deltaproteobacterium from the Deep Subsurface.</title>
        <authorList>
            <person name="Badalamenti J.P."/>
            <person name="Summers Z.M."/>
            <person name="Gralnick J.A."/>
            <person name="Bond D.R."/>
        </authorList>
    </citation>
    <scope>NUCLEOTIDE SEQUENCE [LARGE SCALE GENOMIC DNA]</scope>
    <source>
        <strain evidence="5 6">WTL</strain>
    </source>
</reference>